<sequence>MESTLNSEAERTPRHSTRLQKMRESMSEPKQTILGQRAMMKLNKSKQNIEEKSFTKSPVIILTSSTSSNNQKLRGRKKSEINDSKIDSSKKRKIQDDHDQAELPIEEESSSPKKGRLSKQESFEIIEINQEKKDDNDKIAETTKEETKCEMNNKSPITAEVITIEVSTIKNDTYELSKDDETKENTVVEKQSTEIKENKNDKEVKMNTTPQLMDESIISVPDTPPVTIIVPPAKDEIFSPEVDTSLDSILNTTPIQHNKPIHTSTPLAQKLFQRETPLIPKPVISALEKILSPKFNDEGKITEENLSKTFNGQFKMINPLEKNILKSCRKRSLFVTDGESFIQKKNVIQNENPEIMDIDLIDVKMLQTFREEKKNSILKQSTVNSTTRRKRSLSVSDTPLSKTKKIPNFKAIHEKQFKKIESTVDHAQRKVERAMRLYTPSKFTKVNRKPLTKISLRENVTTNINRVPVKRFLLVDNPVKATNLPKFSELQIPKATVSESNLKIKIAINLASNASKIPLSTSTTQTMRKKIEDRRDKNLSLYKGNSTKNAINHQKKAETMIKGVRLNRRFELQMQHRQGKDSNE</sequence>
<dbReference type="AlphaFoldDB" id="A0A9J6BWU4"/>
<accession>A0A9J6BWU4</accession>
<name>A0A9J6BWU4_POLVA</name>
<dbReference type="Proteomes" id="UP001107558">
    <property type="component" value="Chromosome 3"/>
</dbReference>
<proteinExistence type="predicted"/>
<dbReference type="OrthoDB" id="6614499at2759"/>
<keyword evidence="3" id="KW-1185">Reference proteome</keyword>
<feature type="region of interest" description="Disordered" evidence="1">
    <location>
        <begin position="1"/>
        <end position="119"/>
    </location>
</feature>
<evidence type="ECO:0000313" key="2">
    <source>
        <dbReference type="EMBL" id="KAG5674168.1"/>
    </source>
</evidence>
<feature type="compositionally biased region" description="Polar residues" evidence="1">
    <location>
        <begin position="62"/>
        <end position="72"/>
    </location>
</feature>
<evidence type="ECO:0000256" key="1">
    <source>
        <dbReference type="SAM" id="MobiDB-lite"/>
    </source>
</evidence>
<comment type="caution">
    <text evidence="2">The sequence shown here is derived from an EMBL/GenBank/DDBJ whole genome shotgun (WGS) entry which is preliminary data.</text>
</comment>
<protein>
    <submittedName>
        <fullName evidence="2">Uncharacterized protein</fullName>
    </submittedName>
</protein>
<gene>
    <name evidence="2" type="ORF">PVAND_004151</name>
</gene>
<dbReference type="EMBL" id="JADBJN010000003">
    <property type="protein sequence ID" value="KAG5674168.1"/>
    <property type="molecule type" value="Genomic_DNA"/>
</dbReference>
<evidence type="ECO:0000313" key="3">
    <source>
        <dbReference type="Proteomes" id="UP001107558"/>
    </source>
</evidence>
<organism evidence="2 3">
    <name type="scientific">Polypedilum vanderplanki</name>
    <name type="common">Sleeping chironomid midge</name>
    <dbReference type="NCBI Taxonomy" id="319348"/>
    <lineage>
        <taxon>Eukaryota</taxon>
        <taxon>Metazoa</taxon>
        <taxon>Ecdysozoa</taxon>
        <taxon>Arthropoda</taxon>
        <taxon>Hexapoda</taxon>
        <taxon>Insecta</taxon>
        <taxon>Pterygota</taxon>
        <taxon>Neoptera</taxon>
        <taxon>Endopterygota</taxon>
        <taxon>Diptera</taxon>
        <taxon>Nematocera</taxon>
        <taxon>Chironomoidea</taxon>
        <taxon>Chironomidae</taxon>
        <taxon>Chironominae</taxon>
        <taxon>Polypedilum</taxon>
        <taxon>Polypedilum</taxon>
    </lineage>
</organism>
<feature type="compositionally biased region" description="Basic and acidic residues" evidence="1">
    <location>
        <begin position="78"/>
        <end position="101"/>
    </location>
</feature>
<reference evidence="2" key="1">
    <citation type="submission" date="2021-03" db="EMBL/GenBank/DDBJ databases">
        <title>Chromosome level genome of the anhydrobiotic midge Polypedilum vanderplanki.</title>
        <authorList>
            <person name="Yoshida Y."/>
            <person name="Kikawada T."/>
            <person name="Gusev O."/>
        </authorList>
    </citation>
    <scope>NUCLEOTIDE SEQUENCE</scope>
    <source>
        <strain evidence="2">NIAS01</strain>
        <tissue evidence="2">Whole body or cell culture</tissue>
    </source>
</reference>